<dbReference type="InterPro" id="IPR027823">
    <property type="entry name" value="DUF4468"/>
</dbReference>
<protein>
    <submittedName>
        <fullName evidence="2">DUF4468 domain-containing protein</fullName>
    </submittedName>
</protein>
<sequence length="197" mass="22851">MKLISVHFFWHRILLIAGLNMILGWSYAQSILPVENNKIVFYEVNSTDSIPKELLHQNAYNWLVAQKFTSIVDSLTADGHKLTAISEYPVYATGYLTKRQNGSVSYTIQIEVKENKYRYRLTDFVFHYYHENRNYQVVPTGKIKPLEDAKASGWQKTWESNKKATYVLVNNLVADLKKAMLYNPAQEKVAKGPIKEW</sequence>
<dbReference type="Pfam" id="PF14730">
    <property type="entry name" value="DUF4468"/>
    <property type="match status" value="1"/>
</dbReference>
<organism evidence="2 3">
    <name type="scientific">Xanthocytophaga flava</name>
    <dbReference type="NCBI Taxonomy" id="3048013"/>
    <lineage>
        <taxon>Bacteria</taxon>
        <taxon>Pseudomonadati</taxon>
        <taxon>Bacteroidota</taxon>
        <taxon>Cytophagia</taxon>
        <taxon>Cytophagales</taxon>
        <taxon>Rhodocytophagaceae</taxon>
        <taxon>Xanthocytophaga</taxon>
    </lineage>
</organism>
<evidence type="ECO:0000313" key="2">
    <source>
        <dbReference type="EMBL" id="MDJ1480427.1"/>
    </source>
</evidence>
<dbReference type="Gene3D" id="3.30.530.80">
    <property type="match status" value="1"/>
</dbReference>
<accession>A0AAE3QJD6</accession>
<dbReference type="Proteomes" id="UP001241110">
    <property type="component" value="Unassembled WGS sequence"/>
</dbReference>
<gene>
    <name evidence="2" type="ORF">QNI16_08025</name>
</gene>
<dbReference type="RefSeq" id="WP_313977094.1">
    <property type="nucleotide sequence ID" value="NZ_JASJOS010000003.1"/>
</dbReference>
<comment type="caution">
    <text evidence="2">The sequence shown here is derived from an EMBL/GenBank/DDBJ whole genome shotgun (WGS) entry which is preliminary data.</text>
</comment>
<reference evidence="2" key="1">
    <citation type="submission" date="2023-05" db="EMBL/GenBank/DDBJ databases">
        <authorList>
            <person name="Zhang X."/>
        </authorList>
    </citation>
    <scope>NUCLEOTIDE SEQUENCE</scope>
    <source>
        <strain evidence="2">YF14B1</strain>
    </source>
</reference>
<proteinExistence type="predicted"/>
<feature type="domain" description="DUF4468" evidence="1">
    <location>
        <begin position="41"/>
        <end position="126"/>
    </location>
</feature>
<evidence type="ECO:0000313" key="3">
    <source>
        <dbReference type="Proteomes" id="UP001241110"/>
    </source>
</evidence>
<dbReference type="AlphaFoldDB" id="A0AAE3QJD6"/>
<evidence type="ECO:0000259" key="1">
    <source>
        <dbReference type="Pfam" id="PF14730"/>
    </source>
</evidence>
<dbReference type="EMBL" id="JASJOS010000003">
    <property type="protein sequence ID" value="MDJ1480427.1"/>
    <property type="molecule type" value="Genomic_DNA"/>
</dbReference>
<name>A0AAE3QJD6_9BACT</name>